<protein>
    <submittedName>
        <fullName evidence="1">Uncharacterized protein</fullName>
    </submittedName>
</protein>
<sequence>MLRPELHLWECAWLYKKHAPLHPATAILMHPCMSTLLCIHAIAILMHPCTSTLLCIPATTILVHPCTSFVKDWAVFACKDDTLYRVPKAHNRATTHFLLRPLFIQQGTPRSTLQSTQLIFLGLTGCFLAGRHKIHSWQCCI</sequence>
<reference evidence="1" key="1">
    <citation type="submission" date="2018-06" db="EMBL/GenBank/DDBJ databases">
        <authorList>
            <person name="Zhirakovskaya E."/>
        </authorList>
    </citation>
    <scope>NUCLEOTIDE SEQUENCE</scope>
</reference>
<name>A0A3B0Y4M1_9ZZZZ</name>
<proteinExistence type="predicted"/>
<accession>A0A3B0Y4M1</accession>
<organism evidence="1">
    <name type="scientific">hydrothermal vent metagenome</name>
    <dbReference type="NCBI Taxonomy" id="652676"/>
    <lineage>
        <taxon>unclassified sequences</taxon>
        <taxon>metagenomes</taxon>
        <taxon>ecological metagenomes</taxon>
    </lineage>
</organism>
<dbReference type="AlphaFoldDB" id="A0A3B0Y4M1"/>
<evidence type="ECO:0000313" key="1">
    <source>
        <dbReference type="EMBL" id="VAW63346.1"/>
    </source>
</evidence>
<gene>
    <name evidence="1" type="ORF">MNBD_GAMMA11-1553</name>
</gene>
<dbReference type="EMBL" id="UOFG01000199">
    <property type="protein sequence ID" value="VAW63346.1"/>
    <property type="molecule type" value="Genomic_DNA"/>
</dbReference>